<dbReference type="GO" id="GO:0003677">
    <property type="term" value="F:DNA binding"/>
    <property type="evidence" value="ECO:0007669"/>
    <property type="project" value="UniProtKB-KW"/>
</dbReference>
<evidence type="ECO:0000313" key="5">
    <source>
        <dbReference type="EMBL" id="TMI73811.1"/>
    </source>
</evidence>
<dbReference type="InterPro" id="IPR036388">
    <property type="entry name" value="WH-like_DNA-bd_sf"/>
</dbReference>
<comment type="caution">
    <text evidence="5">The sequence shown here is derived from an EMBL/GenBank/DDBJ whole genome shotgun (WGS) entry which is preliminary data.</text>
</comment>
<name>A0A537IR47_9BACT</name>
<dbReference type="InterPro" id="IPR001845">
    <property type="entry name" value="HTH_ArsR_DNA-bd_dom"/>
</dbReference>
<protein>
    <submittedName>
        <fullName evidence="5">Helix-turn-helix transcriptional regulator</fullName>
    </submittedName>
</protein>
<evidence type="ECO:0000313" key="6">
    <source>
        <dbReference type="Proteomes" id="UP000318834"/>
    </source>
</evidence>
<accession>A0A537IR47</accession>
<dbReference type="NCBIfam" id="NF033788">
    <property type="entry name" value="HTH_metalloreg"/>
    <property type="match status" value="1"/>
</dbReference>
<dbReference type="Proteomes" id="UP000318834">
    <property type="component" value="Unassembled WGS sequence"/>
</dbReference>
<dbReference type="InterPro" id="IPR011991">
    <property type="entry name" value="ArsR-like_HTH"/>
</dbReference>
<evidence type="ECO:0000256" key="2">
    <source>
        <dbReference type="ARBA" id="ARBA00023125"/>
    </source>
</evidence>
<dbReference type="InterPro" id="IPR036390">
    <property type="entry name" value="WH_DNA-bd_sf"/>
</dbReference>
<keyword evidence="3" id="KW-0804">Transcription</keyword>
<dbReference type="PANTHER" id="PTHR33154">
    <property type="entry name" value="TRANSCRIPTIONAL REGULATOR, ARSR FAMILY"/>
    <property type="match status" value="1"/>
</dbReference>
<dbReference type="SUPFAM" id="SSF46785">
    <property type="entry name" value="Winged helix' DNA-binding domain"/>
    <property type="match status" value="1"/>
</dbReference>
<organism evidence="5 6">
    <name type="scientific">Candidatus Segetimicrobium genomatis</name>
    <dbReference type="NCBI Taxonomy" id="2569760"/>
    <lineage>
        <taxon>Bacteria</taxon>
        <taxon>Bacillati</taxon>
        <taxon>Candidatus Sysuimicrobiota</taxon>
        <taxon>Candidatus Sysuimicrobiia</taxon>
        <taxon>Candidatus Sysuimicrobiales</taxon>
        <taxon>Candidatus Segetimicrobiaceae</taxon>
        <taxon>Candidatus Segetimicrobium</taxon>
    </lineage>
</organism>
<keyword evidence="2" id="KW-0238">DNA-binding</keyword>
<dbReference type="PROSITE" id="PS50987">
    <property type="entry name" value="HTH_ARSR_2"/>
    <property type="match status" value="1"/>
</dbReference>
<evidence type="ECO:0000256" key="1">
    <source>
        <dbReference type="ARBA" id="ARBA00023015"/>
    </source>
</evidence>
<sequence>MATVAGTHFNETEVREQTATLAALGDEIRLKMIRLLAQHDALCVCELEQAFEVEQPTISHHLKVLREAGLVDVQRRGTWAYYSLRRDALKRLTRGLLEVL</sequence>
<dbReference type="AlphaFoldDB" id="A0A537IR47"/>
<dbReference type="Gene3D" id="1.10.10.10">
    <property type="entry name" value="Winged helix-like DNA-binding domain superfamily/Winged helix DNA-binding domain"/>
    <property type="match status" value="1"/>
</dbReference>
<evidence type="ECO:0000256" key="3">
    <source>
        <dbReference type="ARBA" id="ARBA00023163"/>
    </source>
</evidence>
<dbReference type="GO" id="GO:0003700">
    <property type="term" value="F:DNA-binding transcription factor activity"/>
    <property type="evidence" value="ECO:0007669"/>
    <property type="project" value="InterPro"/>
</dbReference>
<dbReference type="InterPro" id="IPR051081">
    <property type="entry name" value="HTH_MetalResp_TranReg"/>
</dbReference>
<proteinExistence type="predicted"/>
<keyword evidence="1" id="KW-0805">Transcription regulation</keyword>
<dbReference type="Pfam" id="PF01022">
    <property type="entry name" value="HTH_5"/>
    <property type="match status" value="1"/>
</dbReference>
<reference evidence="5 6" key="1">
    <citation type="journal article" date="2019" name="Nat. Microbiol.">
        <title>Mediterranean grassland soil C-N compound turnover is dependent on rainfall and depth, and is mediated by genomically divergent microorganisms.</title>
        <authorList>
            <person name="Diamond S."/>
            <person name="Andeer P.F."/>
            <person name="Li Z."/>
            <person name="Crits-Christoph A."/>
            <person name="Burstein D."/>
            <person name="Anantharaman K."/>
            <person name="Lane K.R."/>
            <person name="Thomas B.C."/>
            <person name="Pan C."/>
            <person name="Northen T.R."/>
            <person name="Banfield J.F."/>
        </authorList>
    </citation>
    <scope>NUCLEOTIDE SEQUENCE [LARGE SCALE GENOMIC DNA]</scope>
    <source>
        <strain evidence="5">NP_8</strain>
    </source>
</reference>
<dbReference type="CDD" id="cd00090">
    <property type="entry name" value="HTH_ARSR"/>
    <property type="match status" value="1"/>
</dbReference>
<gene>
    <name evidence="5" type="ORF">E6H05_08985</name>
</gene>
<dbReference type="SMART" id="SM00418">
    <property type="entry name" value="HTH_ARSR"/>
    <property type="match status" value="1"/>
</dbReference>
<dbReference type="PRINTS" id="PR00778">
    <property type="entry name" value="HTHARSR"/>
</dbReference>
<dbReference type="EMBL" id="VBAP01000066">
    <property type="protein sequence ID" value="TMI73811.1"/>
    <property type="molecule type" value="Genomic_DNA"/>
</dbReference>
<feature type="domain" description="HTH arsR-type" evidence="4">
    <location>
        <begin position="9"/>
        <end position="100"/>
    </location>
</feature>
<evidence type="ECO:0000259" key="4">
    <source>
        <dbReference type="PROSITE" id="PS50987"/>
    </source>
</evidence>
<dbReference type="PANTHER" id="PTHR33154:SF18">
    <property type="entry name" value="ARSENICAL RESISTANCE OPERON REPRESSOR"/>
    <property type="match status" value="1"/>
</dbReference>